<keyword evidence="2" id="KW-1185">Reference proteome</keyword>
<dbReference type="InterPro" id="IPR053151">
    <property type="entry name" value="RNase_H-like"/>
</dbReference>
<sequence>MDFVKANFDRAIFPSEGFSGIGVVVCDGTSDFIAGLSKKIPGILAPDVIETYAAKFETKLLVELGYSHVALEGDNLKITKMLQQYDSDDSACGVLIDDVLQLLQNFTKWEAIWTPHSLNGAAHSFARNACTVMDDYLWKH</sequence>
<feature type="domain" description="RNase H type-1" evidence="1">
    <location>
        <begin position="15"/>
        <end position="129"/>
    </location>
</feature>
<dbReference type="PANTHER" id="PTHR47723">
    <property type="entry name" value="OS05G0353850 PROTEIN"/>
    <property type="match status" value="1"/>
</dbReference>
<name>A0ABM4VQI0_COFAR</name>
<proteinExistence type="predicted"/>
<dbReference type="PANTHER" id="PTHR47723:SF21">
    <property type="entry name" value="POLYNUCLEOTIDYL TRANSFERASE, RIBONUCLEASE H-LIKE SUPERFAMILY PROTEIN"/>
    <property type="match status" value="1"/>
</dbReference>
<dbReference type="Proteomes" id="UP001652660">
    <property type="component" value="Chromosome 9e"/>
</dbReference>
<evidence type="ECO:0000313" key="2">
    <source>
        <dbReference type="Proteomes" id="UP001652660"/>
    </source>
</evidence>
<dbReference type="RefSeq" id="XP_071921772.1">
    <property type="nucleotide sequence ID" value="XM_072065671.1"/>
</dbReference>
<dbReference type="Pfam" id="PF13456">
    <property type="entry name" value="RVT_3"/>
    <property type="match status" value="1"/>
</dbReference>
<reference evidence="3" key="1">
    <citation type="submission" date="2025-08" db="UniProtKB">
        <authorList>
            <consortium name="RefSeq"/>
        </authorList>
    </citation>
    <scope>IDENTIFICATION</scope>
    <source>
        <tissue evidence="3">Leaves</tissue>
    </source>
</reference>
<gene>
    <name evidence="3" type="primary">LOC140014604</name>
</gene>
<accession>A0ABM4VQI0</accession>
<dbReference type="CDD" id="cd06222">
    <property type="entry name" value="RNase_H_like"/>
    <property type="match status" value="1"/>
</dbReference>
<organism evidence="2 3">
    <name type="scientific">Coffea arabica</name>
    <name type="common">Arabian coffee</name>
    <dbReference type="NCBI Taxonomy" id="13443"/>
    <lineage>
        <taxon>Eukaryota</taxon>
        <taxon>Viridiplantae</taxon>
        <taxon>Streptophyta</taxon>
        <taxon>Embryophyta</taxon>
        <taxon>Tracheophyta</taxon>
        <taxon>Spermatophyta</taxon>
        <taxon>Magnoliopsida</taxon>
        <taxon>eudicotyledons</taxon>
        <taxon>Gunneridae</taxon>
        <taxon>Pentapetalae</taxon>
        <taxon>asterids</taxon>
        <taxon>lamiids</taxon>
        <taxon>Gentianales</taxon>
        <taxon>Rubiaceae</taxon>
        <taxon>Ixoroideae</taxon>
        <taxon>Gardenieae complex</taxon>
        <taxon>Bertiereae - Coffeeae clade</taxon>
        <taxon>Coffeeae</taxon>
        <taxon>Coffea</taxon>
    </lineage>
</organism>
<dbReference type="SUPFAM" id="SSF53098">
    <property type="entry name" value="Ribonuclease H-like"/>
    <property type="match status" value="1"/>
</dbReference>
<dbReference type="GeneID" id="140014604"/>
<dbReference type="InterPro" id="IPR036397">
    <property type="entry name" value="RNaseH_sf"/>
</dbReference>
<dbReference type="InterPro" id="IPR012337">
    <property type="entry name" value="RNaseH-like_sf"/>
</dbReference>
<dbReference type="Gene3D" id="3.30.420.10">
    <property type="entry name" value="Ribonuclease H-like superfamily/Ribonuclease H"/>
    <property type="match status" value="1"/>
</dbReference>
<evidence type="ECO:0000313" key="3">
    <source>
        <dbReference type="RefSeq" id="XP_071921772.1"/>
    </source>
</evidence>
<dbReference type="InterPro" id="IPR044730">
    <property type="entry name" value="RNase_H-like_dom_plant"/>
</dbReference>
<evidence type="ECO:0000259" key="1">
    <source>
        <dbReference type="Pfam" id="PF13456"/>
    </source>
</evidence>
<protein>
    <recommendedName>
        <fullName evidence="1">RNase H type-1 domain-containing protein</fullName>
    </recommendedName>
</protein>
<dbReference type="InterPro" id="IPR002156">
    <property type="entry name" value="RNaseH_domain"/>
</dbReference>